<dbReference type="SMART" id="SM00184">
    <property type="entry name" value="RING"/>
    <property type="match status" value="1"/>
</dbReference>
<gene>
    <name evidence="8" type="ORF">CRM22_002280</name>
</gene>
<feature type="compositionally biased region" description="Polar residues" evidence="6">
    <location>
        <begin position="120"/>
        <end position="142"/>
    </location>
</feature>
<dbReference type="SUPFAM" id="SSF57850">
    <property type="entry name" value="RING/U-box"/>
    <property type="match status" value="1"/>
</dbReference>
<dbReference type="InterPro" id="IPR001841">
    <property type="entry name" value="Znf_RING"/>
</dbReference>
<evidence type="ECO:0000256" key="4">
    <source>
        <dbReference type="PROSITE-ProRule" id="PRU00175"/>
    </source>
</evidence>
<dbReference type="AlphaFoldDB" id="A0A4S2M6T2"/>
<comment type="caution">
    <text evidence="8">The sequence shown here is derived from an EMBL/GenBank/DDBJ whole genome shotgun (WGS) entry which is preliminary data.</text>
</comment>
<dbReference type="OrthoDB" id="8062037at2759"/>
<organism evidence="8 9">
    <name type="scientific">Opisthorchis felineus</name>
    <dbReference type="NCBI Taxonomy" id="147828"/>
    <lineage>
        <taxon>Eukaryota</taxon>
        <taxon>Metazoa</taxon>
        <taxon>Spiralia</taxon>
        <taxon>Lophotrochozoa</taxon>
        <taxon>Platyhelminthes</taxon>
        <taxon>Trematoda</taxon>
        <taxon>Digenea</taxon>
        <taxon>Opisthorchiida</taxon>
        <taxon>Opisthorchiata</taxon>
        <taxon>Opisthorchiidae</taxon>
        <taxon>Opisthorchis</taxon>
    </lineage>
</organism>
<feature type="domain" description="RING-type" evidence="7">
    <location>
        <begin position="187"/>
        <end position="228"/>
    </location>
</feature>
<dbReference type="InterPro" id="IPR011016">
    <property type="entry name" value="Znf_RING-CH"/>
</dbReference>
<proteinExistence type="predicted"/>
<keyword evidence="3" id="KW-0862">Zinc</keyword>
<keyword evidence="9" id="KW-1185">Reference proteome</keyword>
<reference evidence="8 9" key="1">
    <citation type="journal article" date="2019" name="BMC Genomics">
        <title>New insights from Opisthorchis felineus genome: update on genomics of the epidemiologically important liver flukes.</title>
        <authorList>
            <person name="Ershov N.I."/>
            <person name="Mordvinov V.A."/>
            <person name="Prokhortchouk E.B."/>
            <person name="Pakharukova M.Y."/>
            <person name="Gunbin K.V."/>
            <person name="Ustyantsev K."/>
            <person name="Genaev M.A."/>
            <person name="Blinov A.G."/>
            <person name="Mazur A."/>
            <person name="Boulygina E."/>
            <person name="Tsygankova S."/>
            <person name="Khrameeva E."/>
            <person name="Chekanov N."/>
            <person name="Fan G."/>
            <person name="Xiao A."/>
            <person name="Zhang H."/>
            <person name="Xu X."/>
            <person name="Yang H."/>
            <person name="Solovyev V."/>
            <person name="Lee S.M."/>
            <person name="Liu X."/>
            <person name="Afonnikov D.A."/>
            <person name="Skryabin K.G."/>
        </authorList>
    </citation>
    <scope>NUCLEOTIDE SEQUENCE [LARGE SCALE GENOMIC DNA]</scope>
    <source>
        <strain evidence="8">AK-0245</strain>
        <tissue evidence="8">Whole organism</tissue>
    </source>
</reference>
<keyword evidence="1" id="KW-0479">Metal-binding</keyword>
<dbReference type="PANTHER" id="PTHR45931">
    <property type="entry name" value="SI:CH211-59O9.10"/>
    <property type="match status" value="1"/>
</dbReference>
<keyword evidence="5" id="KW-0175">Coiled coil</keyword>
<dbReference type="Gene3D" id="3.30.40.10">
    <property type="entry name" value="Zinc/RING finger domain, C3HC4 (zinc finger)"/>
    <property type="match status" value="1"/>
</dbReference>
<dbReference type="Pfam" id="PF13639">
    <property type="entry name" value="zf-RING_2"/>
    <property type="match status" value="1"/>
</dbReference>
<evidence type="ECO:0000256" key="1">
    <source>
        <dbReference type="ARBA" id="ARBA00022723"/>
    </source>
</evidence>
<evidence type="ECO:0000256" key="3">
    <source>
        <dbReference type="ARBA" id="ARBA00022833"/>
    </source>
</evidence>
<evidence type="ECO:0000256" key="6">
    <source>
        <dbReference type="SAM" id="MobiDB-lite"/>
    </source>
</evidence>
<dbReference type="PANTHER" id="PTHR45931:SF3">
    <property type="entry name" value="RING ZINC FINGER-CONTAINING PROTEIN"/>
    <property type="match status" value="1"/>
</dbReference>
<evidence type="ECO:0000259" key="7">
    <source>
        <dbReference type="PROSITE" id="PS50089"/>
    </source>
</evidence>
<evidence type="ECO:0000256" key="2">
    <source>
        <dbReference type="ARBA" id="ARBA00022771"/>
    </source>
</evidence>
<dbReference type="SMART" id="SM00744">
    <property type="entry name" value="RINGv"/>
    <property type="match status" value="1"/>
</dbReference>
<dbReference type="STRING" id="147828.A0A4S2M6T2"/>
<evidence type="ECO:0000256" key="5">
    <source>
        <dbReference type="SAM" id="Coils"/>
    </source>
</evidence>
<name>A0A4S2M6T2_OPIFE</name>
<dbReference type="InterPro" id="IPR051834">
    <property type="entry name" value="RING_finger_E3_ligase"/>
</dbReference>
<dbReference type="Proteomes" id="UP000308267">
    <property type="component" value="Unassembled WGS sequence"/>
</dbReference>
<dbReference type="GO" id="GO:0008270">
    <property type="term" value="F:zinc ion binding"/>
    <property type="evidence" value="ECO:0007669"/>
    <property type="project" value="UniProtKB-KW"/>
</dbReference>
<accession>A0A4S2M6T2</accession>
<dbReference type="GO" id="GO:0006511">
    <property type="term" value="P:ubiquitin-dependent protein catabolic process"/>
    <property type="evidence" value="ECO:0007669"/>
    <property type="project" value="TreeGrafter"/>
</dbReference>
<feature type="coiled-coil region" evidence="5">
    <location>
        <begin position="28"/>
        <end position="55"/>
    </location>
</feature>
<evidence type="ECO:0000313" key="8">
    <source>
        <dbReference type="EMBL" id="TGZ72131.1"/>
    </source>
</evidence>
<dbReference type="GO" id="GO:0061630">
    <property type="term" value="F:ubiquitin protein ligase activity"/>
    <property type="evidence" value="ECO:0007669"/>
    <property type="project" value="TreeGrafter"/>
</dbReference>
<feature type="region of interest" description="Disordered" evidence="6">
    <location>
        <begin position="117"/>
        <end position="147"/>
    </location>
</feature>
<dbReference type="GO" id="GO:0005634">
    <property type="term" value="C:nucleus"/>
    <property type="evidence" value="ECO:0007669"/>
    <property type="project" value="TreeGrafter"/>
</dbReference>
<sequence>MQVEVAGNHVKMGAKHPHVRLPVHFAVCDVVEELLQKLEQKVPGLSNRRKKKMRQYVYRRMRASIPRALLEPENVAFPNTELDEQQLSIIRSLVYSIFIHGIRRWWNMKPCNRNAPEFASTMSSNNDRQFQSGRRENQTGGESDSGAFWMRQRRRMNKFTAARDVRLSLCGVSSLASADQIEKLSSCSICLAEFEENDQIITLPCFHVYHRACVQQWLSSNGGCAVCRLEPTKLLQNTLELLRHFDTRKLPYASPRTVRRDLLKS</sequence>
<protein>
    <recommendedName>
        <fullName evidence="7">RING-type domain-containing protein</fullName>
    </recommendedName>
</protein>
<dbReference type="PROSITE" id="PS50089">
    <property type="entry name" value="ZF_RING_2"/>
    <property type="match status" value="1"/>
</dbReference>
<dbReference type="InterPro" id="IPR013083">
    <property type="entry name" value="Znf_RING/FYVE/PHD"/>
</dbReference>
<keyword evidence="2 4" id="KW-0863">Zinc-finger</keyword>
<evidence type="ECO:0000313" key="9">
    <source>
        <dbReference type="Proteomes" id="UP000308267"/>
    </source>
</evidence>
<dbReference type="EMBL" id="SJOL01004010">
    <property type="protein sequence ID" value="TGZ72131.1"/>
    <property type="molecule type" value="Genomic_DNA"/>
</dbReference>